<dbReference type="Pfam" id="PF00023">
    <property type="entry name" value="Ank"/>
    <property type="match status" value="5"/>
</dbReference>
<dbReference type="Gene3D" id="1.25.40.20">
    <property type="entry name" value="Ankyrin repeat-containing domain"/>
    <property type="match status" value="9"/>
</dbReference>
<feature type="repeat" description="ANK" evidence="3">
    <location>
        <begin position="515"/>
        <end position="547"/>
    </location>
</feature>
<dbReference type="InterPro" id="IPR051165">
    <property type="entry name" value="Multifunctional_ANK_Repeat"/>
</dbReference>
<dbReference type="Proteomes" id="UP000472262">
    <property type="component" value="Unassembled WGS sequence"/>
</dbReference>
<feature type="repeat" description="ANK" evidence="3">
    <location>
        <begin position="164"/>
        <end position="196"/>
    </location>
</feature>
<dbReference type="Ensembl" id="ENSSGRT00000113203.1">
    <property type="protein sequence ID" value="ENSSGRP00000106525.1"/>
    <property type="gene ID" value="ENSSGRG00000052450.1"/>
</dbReference>
<dbReference type="PROSITE" id="PS50088">
    <property type="entry name" value="ANK_REPEAT"/>
    <property type="match status" value="18"/>
</dbReference>
<evidence type="ECO:0000256" key="2">
    <source>
        <dbReference type="ARBA" id="ARBA00023043"/>
    </source>
</evidence>
<feature type="repeat" description="ANK" evidence="3">
    <location>
        <begin position="430"/>
        <end position="463"/>
    </location>
</feature>
<keyword evidence="1" id="KW-0677">Repeat</keyword>
<reference evidence="5" key="1">
    <citation type="submission" date="2025-08" db="UniProtKB">
        <authorList>
            <consortium name="Ensembl"/>
        </authorList>
    </citation>
    <scope>IDENTIFICATION</scope>
</reference>
<accession>A0A672SZC1</accession>
<feature type="repeat" description="ANK" evidence="3">
    <location>
        <begin position="784"/>
        <end position="816"/>
    </location>
</feature>
<name>A0A672SZC1_SINGR</name>
<dbReference type="SMART" id="SM00248">
    <property type="entry name" value="ANK"/>
    <property type="match status" value="25"/>
</dbReference>
<keyword evidence="6" id="KW-1185">Reference proteome</keyword>
<feature type="repeat" description="ANK" evidence="3">
    <location>
        <begin position="295"/>
        <end position="327"/>
    </location>
</feature>
<proteinExistence type="predicted"/>
<protein>
    <submittedName>
        <fullName evidence="5">Ankyrin repeat domain 44</fullName>
    </submittedName>
</protein>
<evidence type="ECO:0000313" key="5">
    <source>
        <dbReference type="Ensembl" id="ENSSGRP00000106525.1"/>
    </source>
</evidence>
<dbReference type="PROSITE" id="PS50297">
    <property type="entry name" value="ANK_REP_REGION"/>
    <property type="match status" value="15"/>
</dbReference>
<feature type="repeat" description="ANK" evidence="3">
    <location>
        <begin position="397"/>
        <end position="429"/>
    </location>
</feature>
<sequence>MPPLVQAIFNGDPDEIRVLICKSEDVNALDAEKRAPLHAAAFLGDAEIIELLIVSGSRVNAKDNMWLTPLHRAVASRSEDAVRVLIRHSADVNARDKNWQTPLHVAAANKALRCAEVIIPLLSSVNVSDRGGRTALHHAALNGHTEMVSLLLAKGANINAFDKKDCRALHWAAYMGHLDVVCLLVSQGAEISCKDKRGYTPLHAAASNGQIAVVKHLISLAVEPNNKGFTPLHFAAASTHGALCLEFLVNSGADVNVQVCLSRTKYGQTVQILCPSSSDVCVSDTGGEIDCVDKDGNTPLHVAARYGHELLINTLITSGADCTRRGVHGMFPLHLAALNAHADCCRKLLSSGIVGPVICPHTRAHGKVFFISLSVSNVECVTLLLSSGADHNRRDKHGRTPLHYAAASQHFQCLETLVSCGTCINATDQWGRSAVHYAAASDLDRRCLEFLLQHGAAPSLKDKQGYSAVHYAAAYGHRHCLKLVRTQICPVSASGHFLHLYSTVSTVDLNMENSQTRSPLHLAAYHGQAQALEVLLEGHCEVDQGDEVGRTPLALAALRGHTDCALTLLNHGASPRSKDTLRGRTPIHLAGITSVRFLHVINGLMGIRSMCVCVCRTPLMLAVMGGHVDAVSLLLEREASVDLADHQGLTALHLGLLCGQEECVQSLLELEASVLLGDSKGRTAIHLAAARGHASWLSELLSIACSEPPIPPFRDNQGYTPLHWACYYGHEGCVEVLLEQRDLRHFDGNPFTPLHCAVVNDHETCANILLEAMGSKIVTGKDSKGRTPLHAAAFAGNVDCVQLLLAHNASVDEVDQSGRSALIMAAEKGRVEVVEALLTVANVNLNLTDQKGNTALHLACSNRMEECALLILGKLPDSALIATNAALQTPLHLAAHSGMKQTVQELLSRGASVQVLDENGLTPALACAPSREVADCLALILATMMPFCSPCSSGAPSPGALLKSLPHQAKSPQGPHSPRDPSRPSSEGTTTENDSDSETF</sequence>
<dbReference type="Pfam" id="PF13637">
    <property type="entry name" value="Ank_4"/>
    <property type="match status" value="1"/>
</dbReference>
<evidence type="ECO:0000256" key="1">
    <source>
        <dbReference type="ARBA" id="ARBA00022737"/>
    </source>
</evidence>
<organism evidence="5 6">
    <name type="scientific">Sinocyclocheilus grahami</name>
    <name type="common">Dianchi golden-line fish</name>
    <name type="synonym">Barbus grahami</name>
    <dbReference type="NCBI Taxonomy" id="75366"/>
    <lineage>
        <taxon>Eukaryota</taxon>
        <taxon>Metazoa</taxon>
        <taxon>Chordata</taxon>
        <taxon>Craniata</taxon>
        <taxon>Vertebrata</taxon>
        <taxon>Euteleostomi</taxon>
        <taxon>Actinopterygii</taxon>
        <taxon>Neopterygii</taxon>
        <taxon>Teleostei</taxon>
        <taxon>Ostariophysi</taxon>
        <taxon>Cypriniformes</taxon>
        <taxon>Cyprinidae</taxon>
        <taxon>Cyprininae</taxon>
        <taxon>Sinocyclocheilus</taxon>
    </lineage>
</organism>
<dbReference type="SUPFAM" id="SSF48403">
    <property type="entry name" value="Ankyrin repeat"/>
    <property type="match status" value="3"/>
</dbReference>
<feature type="repeat" description="ANK" evidence="3">
    <location>
        <begin position="328"/>
        <end position="352"/>
    </location>
</feature>
<evidence type="ECO:0000256" key="3">
    <source>
        <dbReference type="PROSITE-ProRule" id="PRU00023"/>
    </source>
</evidence>
<dbReference type="PANTHER" id="PTHR24123:SF33">
    <property type="entry name" value="PROTEIN HOS4"/>
    <property type="match status" value="1"/>
</dbReference>
<feature type="repeat" description="ANK" evidence="3">
    <location>
        <begin position="227"/>
        <end position="260"/>
    </location>
</feature>
<dbReference type="InterPro" id="IPR036770">
    <property type="entry name" value="Ankyrin_rpt-contain_sf"/>
</dbReference>
<dbReference type="Pfam" id="PF12796">
    <property type="entry name" value="Ank_2"/>
    <property type="match status" value="8"/>
</dbReference>
<dbReference type="PANTHER" id="PTHR24123">
    <property type="entry name" value="ANKYRIN REPEAT-CONTAINING"/>
    <property type="match status" value="1"/>
</dbReference>
<feature type="repeat" description="ANK" evidence="3">
    <location>
        <begin position="548"/>
        <end position="580"/>
    </location>
</feature>
<feature type="repeat" description="ANK" evidence="3">
    <location>
        <begin position="886"/>
        <end position="918"/>
    </location>
</feature>
<evidence type="ECO:0000256" key="4">
    <source>
        <dbReference type="SAM" id="MobiDB-lite"/>
    </source>
</evidence>
<feature type="repeat" description="ANK" evidence="3">
    <location>
        <begin position="647"/>
        <end position="679"/>
    </location>
</feature>
<gene>
    <name evidence="5" type="primary">ankrd44</name>
</gene>
<feature type="repeat" description="ANK" evidence="3">
    <location>
        <begin position="817"/>
        <end position="850"/>
    </location>
</feature>
<dbReference type="PRINTS" id="PR01415">
    <property type="entry name" value="ANKYRIN"/>
</dbReference>
<feature type="repeat" description="ANK" evidence="3">
    <location>
        <begin position="614"/>
        <end position="646"/>
    </location>
</feature>
<feature type="region of interest" description="Disordered" evidence="4">
    <location>
        <begin position="959"/>
        <end position="1000"/>
    </location>
</feature>
<feature type="repeat" description="ANK" evidence="3">
    <location>
        <begin position="131"/>
        <end position="163"/>
    </location>
</feature>
<dbReference type="AlphaFoldDB" id="A0A672SZC1"/>
<feature type="repeat" description="ANK" evidence="3">
    <location>
        <begin position="32"/>
        <end position="64"/>
    </location>
</feature>
<feature type="repeat" description="ANK" evidence="3">
    <location>
        <begin position="65"/>
        <end position="97"/>
    </location>
</feature>
<feature type="repeat" description="ANK" evidence="3">
    <location>
        <begin position="717"/>
        <end position="739"/>
    </location>
</feature>
<evidence type="ECO:0000313" key="6">
    <source>
        <dbReference type="Proteomes" id="UP000472262"/>
    </source>
</evidence>
<keyword evidence="2 3" id="KW-0040">ANK repeat</keyword>
<dbReference type="InterPro" id="IPR002110">
    <property type="entry name" value="Ankyrin_rpt"/>
</dbReference>
<reference evidence="5" key="2">
    <citation type="submission" date="2025-09" db="UniProtKB">
        <authorList>
            <consortium name="Ensembl"/>
        </authorList>
    </citation>
    <scope>IDENTIFICATION</scope>
</reference>
<feature type="repeat" description="ANK" evidence="3">
    <location>
        <begin position="197"/>
        <end position="229"/>
    </location>
</feature>